<keyword evidence="4" id="KW-1185">Reference proteome</keyword>
<proteinExistence type="predicted"/>
<keyword evidence="1" id="KW-0812">Transmembrane</keyword>
<accession>A0ABW8VK59</accession>
<evidence type="ECO:0000259" key="2">
    <source>
        <dbReference type="Pfam" id="PF20385"/>
    </source>
</evidence>
<sequence>MEIVIFGVKLEAWAMIVATVVGPLAAVLITRWRDNKSDKNSRQMNIFRTLMATRRVAISYEHVAALNQIEVEFYGITPIEDAWRNYIAHLNNYPEGGNDNPALNRAWDERRADLLAVLLARIATCMKMPIGEIDIRNGGYAPQGWGYRDWRMEQIQEFVVDLRTGRRALPVIAVPLQNEAPQNASARNETEPAQ</sequence>
<evidence type="ECO:0000313" key="3">
    <source>
        <dbReference type="EMBL" id="MFL7905703.1"/>
    </source>
</evidence>
<feature type="transmembrane region" description="Helical" evidence="1">
    <location>
        <begin position="12"/>
        <end position="32"/>
    </location>
</feature>
<feature type="domain" description="DUF6680" evidence="2">
    <location>
        <begin position="9"/>
        <end position="178"/>
    </location>
</feature>
<protein>
    <submittedName>
        <fullName evidence="3">DUF6680 family protein</fullName>
    </submittedName>
</protein>
<reference evidence="3 4" key="1">
    <citation type="submission" date="2024-11" db="EMBL/GenBank/DDBJ databases">
        <title>Draft genome sequences of two bacteria associated to sugarcane roots in Colombia.</title>
        <authorList>
            <person name="Pardo-Diaz S."/>
            <person name="Masmela-Mendoza J."/>
            <person name="Delgadillo-Duran P."/>
            <person name="Bautista E.J."/>
            <person name="Rojas-Tapias D.F."/>
        </authorList>
    </citation>
    <scope>NUCLEOTIDE SEQUENCE [LARGE SCALE GENOMIC DNA]</scope>
    <source>
        <strain evidence="3 4">Ap18</strain>
    </source>
</reference>
<keyword evidence="1" id="KW-1133">Transmembrane helix</keyword>
<evidence type="ECO:0000313" key="4">
    <source>
        <dbReference type="Proteomes" id="UP001628281"/>
    </source>
</evidence>
<dbReference type="Proteomes" id="UP001628281">
    <property type="component" value="Unassembled WGS sequence"/>
</dbReference>
<dbReference type="Pfam" id="PF20385">
    <property type="entry name" value="DUF6680"/>
    <property type="match status" value="1"/>
</dbReference>
<name>A0ABW8VK59_9PROT</name>
<dbReference type="RefSeq" id="WP_407825894.1">
    <property type="nucleotide sequence ID" value="NZ_JBJLSN010000093.1"/>
</dbReference>
<evidence type="ECO:0000256" key="1">
    <source>
        <dbReference type="SAM" id="Phobius"/>
    </source>
</evidence>
<comment type="caution">
    <text evidence="3">The sequence shown here is derived from an EMBL/GenBank/DDBJ whole genome shotgun (WGS) entry which is preliminary data.</text>
</comment>
<keyword evidence="1" id="KW-0472">Membrane</keyword>
<organism evidence="3 4">
    <name type="scientific">Azospirillum argentinense</name>
    <dbReference type="NCBI Taxonomy" id="2970906"/>
    <lineage>
        <taxon>Bacteria</taxon>
        <taxon>Pseudomonadati</taxon>
        <taxon>Pseudomonadota</taxon>
        <taxon>Alphaproteobacteria</taxon>
        <taxon>Rhodospirillales</taxon>
        <taxon>Azospirillaceae</taxon>
        <taxon>Azospirillum</taxon>
    </lineage>
</organism>
<dbReference type="InterPro" id="IPR046502">
    <property type="entry name" value="DUF6680"/>
</dbReference>
<gene>
    <name evidence="3" type="ORF">ACJ41P_31565</name>
</gene>
<dbReference type="EMBL" id="JBJLSN010000093">
    <property type="protein sequence ID" value="MFL7905703.1"/>
    <property type="molecule type" value="Genomic_DNA"/>
</dbReference>